<organism evidence="2 3">
    <name type="scientific">Entamoeba invadens IP1</name>
    <dbReference type="NCBI Taxonomy" id="370355"/>
    <lineage>
        <taxon>Eukaryota</taxon>
        <taxon>Amoebozoa</taxon>
        <taxon>Evosea</taxon>
        <taxon>Archamoebae</taxon>
        <taxon>Mastigamoebida</taxon>
        <taxon>Entamoebidae</taxon>
        <taxon>Entamoeba</taxon>
    </lineage>
</organism>
<dbReference type="KEGG" id="eiv:EIN_097380"/>
<dbReference type="VEuPathDB" id="AmoebaDB:EIN_097380"/>
<feature type="domain" description="Myb/SANT-like DNA-binding" evidence="1">
    <location>
        <begin position="58"/>
        <end position="130"/>
    </location>
</feature>
<keyword evidence="3" id="KW-1185">Reference proteome</keyword>
<evidence type="ECO:0000313" key="2">
    <source>
        <dbReference type="EMBL" id="ELP87461.1"/>
    </source>
</evidence>
<protein>
    <recommendedName>
        <fullName evidence="1">Myb/SANT-like DNA-binding domain-containing protein</fullName>
    </recommendedName>
</protein>
<sequence length="177" mass="20154">MAQCTYAFPYSKSMSAFTKIKNPDNYTVISSPITNTFVKSQAIQSDFGSSNTDDNSSRTWTEKATKYVLLKYFYWRYTEPSVMSLHETYKTIAASVALDLGITKTSTQIRDKINNIKSGYKKDQKGLSDSFGKDVLSLKYISPAIYDVMDKYFDEQKAKSHMDILSDINMDIYALSH</sequence>
<dbReference type="AlphaFoldDB" id="A0A0A1U6M0"/>
<gene>
    <name evidence="2" type="ORF">EIN_097380</name>
</gene>
<dbReference type="OrthoDB" id="26745at2759"/>
<proteinExistence type="predicted"/>
<reference evidence="2 3" key="1">
    <citation type="submission" date="2012-10" db="EMBL/GenBank/DDBJ databases">
        <authorList>
            <person name="Zafar N."/>
            <person name="Inman J."/>
            <person name="Hall N."/>
            <person name="Lorenzi H."/>
            <person name="Caler E."/>
        </authorList>
    </citation>
    <scope>NUCLEOTIDE SEQUENCE [LARGE SCALE GENOMIC DNA]</scope>
    <source>
        <strain evidence="2 3">IP1</strain>
    </source>
</reference>
<dbReference type="RefSeq" id="XP_004254232.1">
    <property type="nucleotide sequence ID" value="XM_004254184.1"/>
</dbReference>
<dbReference type="InterPro" id="IPR044822">
    <property type="entry name" value="Myb_DNA-bind_4"/>
</dbReference>
<dbReference type="Proteomes" id="UP000014680">
    <property type="component" value="Unassembled WGS sequence"/>
</dbReference>
<accession>A0A0A1U6M0</accession>
<dbReference type="OMA" id="HETYKTI"/>
<evidence type="ECO:0000313" key="3">
    <source>
        <dbReference type="Proteomes" id="UP000014680"/>
    </source>
</evidence>
<dbReference type="GeneID" id="14886490"/>
<name>A0A0A1U6M0_ENTIV</name>
<dbReference type="Pfam" id="PF13837">
    <property type="entry name" value="Myb_DNA-bind_4"/>
    <property type="match status" value="1"/>
</dbReference>
<evidence type="ECO:0000259" key="1">
    <source>
        <dbReference type="Pfam" id="PF13837"/>
    </source>
</evidence>
<dbReference type="EMBL" id="KB206860">
    <property type="protein sequence ID" value="ELP87461.1"/>
    <property type="molecule type" value="Genomic_DNA"/>
</dbReference>